<dbReference type="RefSeq" id="WP_137341378.1">
    <property type="nucleotide sequence ID" value="NZ_BSQH01000003.1"/>
</dbReference>
<dbReference type="EMBL" id="SZVO01000008">
    <property type="protein sequence ID" value="TKT90835.1"/>
    <property type="molecule type" value="Genomic_DNA"/>
</dbReference>
<reference evidence="4 5" key="1">
    <citation type="submission" date="2019-05" db="EMBL/GenBank/DDBJ databases">
        <title>Dyadobacter AR-3-8 sp. nov., isolated from arctic soil.</title>
        <authorList>
            <person name="Chaudhary D.K."/>
        </authorList>
    </citation>
    <scope>NUCLEOTIDE SEQUENCE [LARGE SCALE GENOMIC DNA]</scope>
    <source>
        <strain evidence="4 5">AR-3-8</strain>
    </source>
</reference>
<proteinExistence type="predicted"/>
<evidence type="ECO:0000313" key="4">
    <source>
        <dbReference type="EMBL" id="TKT90835.1"/>
    </source>
</evidence>
<feature type="DNA-binding region" description="H-T-H motif" evidence="2">
    <location>
        <begin position="29"/>
        <end position="48"/>
    </location>
</feature>
<dbReference type="AlphaFoldDB" id="A0A4U6D3A8"/>
<gene>
    <name evidence="4" type="ORF">FDK13_17870</name>
</gene>
<evidence type="ECO:0000256" key="2">
    <source>
        <dbReference type="PROSITE-ProRule" id="PRU00335"/>
    </source>
</evidence>
<evidence type="ECO:0000259" key="3">
    <source>
        <dbReference type="PROSITE" id="PS50977"/>
    </source>
</evidence>
<evidence type="ECO:0000313" key="5">
    <source>
        <dbReference type="Proteomes" id="UP000304900"/>
    </source>
</evidence>
<dbReference type="PANTHER" id="PTHR43479:SF11">
    <property type="entry name" value="ACREF_ENVCD OPERON REPRESSOR-RELATED"/>
    <property type="match status" value="1"/>
</dbReference>
<dbReference type="Pfam" id="PF00440">
    <property type="entry name" value="TetR_N"/>
    <property type="match status" value="1"/>
</dbReference>
<dbReference type="PROSITE" id="PS50977">
    <property type="entry name" value="HTH_TETR_2"/>
    <property type="match status" value="1"/>
</dbReference>
<dbReference type="Proteomes" id="UP000304900">
    <property type="component" value="Unassembled WGS sequence"/>
</dbReference>
<keyword evidence="5" id="KW-1185">Reference proteome</keyword>
<dbReference type="PRINTS" id="PR00455">
    <property type="entry name" value="HTHTETR"/>
</dbReference>
<accession>A0A4U6D3A8</accession>
<feature type="domain" description="HTH tetR-type" evidence="3">
    <location>
        <begin position="6"/>
        <end position="66"/>
    </location>
</feature>
<dbReference type="Gene3D" id="1.10.357.10">
    <property type="entry name" value="Tetracycline Repressor, domain 2"/>
    <property type="match status" value="1"/>
</dbReference>
<sequence length="199" mass="23408">MLNKDEIIKAKILEGANKLFQRYGLNKTTMEDIAKDAGKGKSTLYYYFKSKEEIFQAIISREKDDFFLMLQGEIAKSPTAWEKFKTFYLKRFEMMKKMANLYTVLVSETREAMFATGGDCHWRKKYDEKEIVILKSILEYGMISGEFRILSDSELNRLAFVLTSAQRSIEFDLIMYDKLDEMHDYLQLLMQLVMNGLKK</sequence>
<dbReference type="InterPro" id="IPR001647">
    <property type="entry name" value="HTH_TetR"/>
</dbReference>
<dbReference type="PANTHER" id="PTHR43479">
    <property type="entry name" value="ACREF/ENVCD OPERON REPRESSOR-RELATED"/>
    <property type="match status" value="1"/>
</dbReference>
<dbReference type="InterPro" id="IPR009057">
    <property type="entry name" value="Homeodomain-like_sf"/>
</dbReference>
<dbReference type="SUPFAM" id="SSF46689">
    <property type="entry name" value="Homeodomain-like"/>
    <property type="match status" value="1"/>
</dbReference>
<organism evidence="4 5">
    <name type="scientific">Dyadobacter frigoris</name>
    <dbReference type="NCBI Taxonomy" id="2576211"/>
    <lineage>
        <taxon>Bacteria</taxon>
        <taxon>Pseudomonadati</taxon>
        <taxon>Bacteroidota</taxon>
        <taxon>Cytophagia</taxon>
        <taxon>Cytophagales</taxon>
        <taxon>Spirosomataceae</taxon>
        <taxon>Dyadobacter</taxon>
    </lineage>
</organism>
<dbReference type="GO" id="GO:0003677">
    <property type="term" value="F:DNA binding"/>
    <property type="evidence" value="ECO:0007669"/>
    <property type="project" value="UniProtKB-UniRule"/>
</dbReference>
<dbReference type="OrthoDB" id="9789566at2"/>
<keyword evidence="1 2" id="KW-0238">DNA-binding</keyword>
<comment type="caution">
    <text evidence="4">The sequence shown here is derived from an EMBL/GenBank/DDBJ whole genome shotgun (WGS) entry which is preliminary data.</text>
</comment>
<dbReference type="Gene3D" id="1.10.10.60">
    <property type="entry name" value="Homeodomain-like"/>
    <property type="match status" value="1"/>
</dbReference>
<dbReference type="InterPro" id="IPR050624">
    <property type="entry name" value="HTH-type_Tx_Regulator"/>
</dbReference>
<name>A0A4U6D3A8_9BACT</name>
<evidence type="ECO:0000256" key="1">
    <source>
        <dbReference type="ARBA" id="ARBA00023125"/>
    </source>
</evidence>
<protein>
    <submittedName>
        <fullName evidence="4">TetR/AcrR family transcriptional regulator</fullName>
    </submittedName>
</protein>